<dbReference type="Gene3D" id="3.40.630.30">
    <property type="match status" value="1"/>
</dbReference>
<accession>A0ABT0R692</accession>
<sequence length="165" mass="18943">MNHGNIEFRKVSGFKRGTLFELLSDAYSFDGRWEDCCGADWKEFDDFFFDNPQIADRYGFITVLNGKAAGLASWDPRKMPEYVEIGHNCIITSCKGHGYGRMQLREALQRIVKRGAKRIIVTTNGRSVPARRMYEGAGFKVCGKRRNESHTAFFGDYIDYEMMLP</sequence>
<dbReference type="Pfam" id="PF00583">
    <property type="entry name" value="Acetyltransf_1"/>
    <property type="match status" value="1"/>
</dbReference>
<gene>
    <name evidence="2" type="ORF">M8N44_04865</name>
</gene>
<dbReference type="EMBL" id="JAMGSI010000001">
    <property type="protein sequence ID" value="MCL6656649.1"/>
    <property type="molecule type" value="Genomic_DNA"/>
</dbReference>
<evidence type="ECO:0000313" key="2">
    <source>
        <dbReference type="EMBL" id="MCL6656649.1"/>
    </source>
</evidence>
<evidence type="ECO:0000313" key="3">
    <source>
        <dbReference type="Proteomes" id="UP001202031"/>
    </source>
</evidence>
<reference evidence="2 3" key="1">
    <citation type="submission" date="2022-03" db="EMBL/GenBank/DDBJ databases">
        <title>Taxonomic description of new species and reclassification of some bacterial strains.</title>
        <authorList>
            <person name="Ndongo S."/>
        </authorList>
    </citation>
    <scope>NUCLEOTIDE SEQUENCE [LARGE SCALE GENOMIC DNA]</scope>
    <source>
        <strain evidence="2 3">Marseille-P6666</strain>
    </source>
</reference>
<comment type="caution">
    <text evidence="2">The sequence shown here is derived from an EMBL/GenBank/DDBJ whole genome shotgun (WGS) entry which is preliminary data.</text>
</comment>
<feature type="domain" description="N-acetyltransferase" evidence="1">
    <location>
        <begin position="6"/>
        <end position="165"/>
    </location>
</feature>
<dbReference type="InterPro" id="IPR000182">
    <property type="entry name" value="GNAT_dom"/>
</dbReference>
<dbReference type="RefSeq" id="WP_102728192.1">
    <property type="nucleotide sequence ID" value="NZ_JAMGSI010000001.1"/>
</dbReference>
<organism evidence="2 3">
    <name type="scientific">Akkermansia massiliensis</name>
    <dbReference type="NCBI Taxonomy" id="2927224"/>
    <lineage>
        <taxon>Bacteria</taxon>
        <taxon>Pseudomonadati</taxon>
        <taxon>Verrucomicrobiota</taxon>
        <taxon>Verrucomicrobiia</taxon>
        <taxon>Verrucomicrobiales</taxon>
        <taxon>Akkermansiaceae</taxon>
        <taxon>Akkermansia</taxon>
    </lineage>
</organism>
<proteinExistence type="predicted"/>
<dbReference type="GeneID" id="84023178"/>
<dbReference type="SUPFAM" id="SSF55729">
    <property type="entry name" value="Acyl-CoA N-acyltransferases (Nat)"/>
    <property type="match status" value="1"/>
</dbReference>
<keyword evidence="3" id="KW-1185">Reference proteome</keyword>
<dbReference type="Proteomes" id="UP001202031">
    <property type="component" value="Unassembled WGS sequence"/>
</dbReference>
<dbReference type="InterPro" id="IPR016181">
    <property type="entry name" value="Acyl_CoA_acyltransferase"/>
</dbReference>
<evidence type="ECO:0000259" key="1">
    <source>
        <dbReference type="PROSITE" id="PS51186"/>
    </source>
</evidence>
<dbReference type="CDD" id="cd04301">
    <property type="entry name" value="NAT_SF"/>
    <property type="match status" value="1"/>
</dbReference>
<protein>
    <submittedName>
        <fullName evidence="2">GNAT family N-acetyltransferase</fullName>
    </submittedName>
</protein>
<dbReference type="PROSITE" id="PS51186">
    <property type="entry name" value="GNAT"/>
    <property type="match status" value="1"/>
</dbReference>
<name>A0ABT0R692_9BACT</name>